<dbReference type="AlphaFoldDB" id="A0A183IRZ8"/>
<keyword evidence="3" id="KW-1185">Reference proteome</keyword>
<evidence type="ECO:0000313" key="4">
    <source>
        <dbReference type="WBParaSite" id="SBAD_0000664201-mRNA-1"/>
    </source>
</evidence>
<evidence type="ECO:0000313" key="2">
    <source>
        <dbReference type="EMBL" id="VDP09925.1"/>
    </source>
</evidence>
<accession>A0A183IRZ8</accession>
<protein>
    <submittedName>
        <fullName evidence="4">Secreted protein</fullName>
    </submittedName>
</protein>
<evidence type="ECO:0000256" key="1">
    <source>
        <dbReference type="SAM" id="Phobius"/>
    </source>
</evidence>
<proteinExistence type="predicted"/>
<dbReference type="Proteomes" id="UP000270296">
    <property type="component" value="Unassembled WGS sequence"/>
</dbReference>
<dbReference type="EMBL" id="UZAM01009714">
    <property type="protein sequence ID" value="VDP09925.1"/>
    <property type="molecule type" value="Genomic_DNA"/>
</dbReference>
<name>A0A183IRZ8_9BILA</name>
<reference evidence="4" key="1">
    <citation type="submission" date="2016-06" db="UniProtKB">
        <authorList>
            <consortium name="WormBaseParasite"/>
        </authorList>
    </citation>
    <scope>IDENTIFICATION</scope>
</reference>
<dbReference type="WBParaSite" id="SBAD_0000664201-mRNA-1">
    <property type="protein sequence ID" value="SBAD_0000664201-mRNA-1"/>
    <property type="gene ID" value="SBAD_0000664201"/>
</dbReference>
<organism evidence="4">
    <name type="scientific">Soboliphyme baturini</name>
    <dbReference type="NCBI Taxonomy" id="241478"/>
    <lineage>
        <taxon>Eukaryota</taxon>
        <taxon>Metazoa</taxon>
        <taxon>Ecdysozoa</taxon>
        <taxon>Nematoda</taxon>
        <taxon>Enoplea</taxon>
        <taxon>Dorylaimia</taxon>
        <taxon>Dioctophymatida</taxon>
        <taxon>Dioctophymatoidea</taxon>
        <taxon>Soboliphymatidae</taxon>
        <taxon>Soboliphyme</taxon>
    </lineage>
</organism>
<keyword evidence="1" id="KW-0472">Membrane</keyword>
<reference evidence="2 3" key="2">
    <citation type="submission" date="2018-11" db="EMBL/GenBank/DDBJ databases">
        <authorList>
            <consortium name="Pathogen Informatics"/>
        </authorList>
    </citation>
    <scope>NUCLEOTIDE SEQUENCE [LARGE SCALE GENOMIC DNA]</scope>
</reference>
<evidence type="ECO:0000313" key="3">
    <source>
        <dbReference type="Proteomes" id="UP000270296"/>
    </source>
</evidence>
<gene>
    <name evidence="2" type="ORF">SBAD_LOCUS6395</name>
</gene>
<sequence length="95" mass="10647">MYGIPSDMPSQALLGWGSTWIGDGLGIPSVEVFLVLACCVFITLQYRSYHFLSHIRFCFHVLRTISLPANRFNEKSLFQTTGSVQSVSVSNYLLI</sequence>
<feature type="transmembrane region" description="Helical" evidence="1">
    <location>
        <begin position="20"/>
        <end position="44"/>
    </location>
</feature>
<keyword evidence="1" id="KW-1133">Transmembrane helix</keyword>
<keyword evidence="1" id="KW-0812">Transmembrane</keyword>